<evidence type="ECO:0000256" key="2">
    <source>
        <dbReference type="SAM" id="SignalP"/>
    </source>
</evidence>
<reference evidence="4" key="1">
    <citation type="journal article" date="2019" name="Int. J. Syst. Evol. Microbiol.">
        <title>The Global Catalogue of Microorganisms (GCM) 10K type strain sequencing project: providing services to taxonomists for standard genome sequencing and annotation.</title>
        <authorList>
            <consortium name="The Broad Institute Genomics Platform"/>
            <consortium name="The Broad Institute Genome Sequencing Center for Infectious Disease"/>
            <person name="Wu L."/>
            <person name="Ma J."/>
        </authorList>
    </citation>
    <scope>NUCLEOTIDE SEQUENCE [LARGE SCALE GENOMIC DNA]</scope>
    <source>
        <strain evidence="4">JCM 4594</strain>
    </source>
</reference>
<sequence length="75" mass="7380">MRLLPLAGAAAVALAGAAVAAGARPKAAPANRAATVTATAVVLDGRPDGWWGAMNRSSLAPVQSDPTVTAEPYLG</sequence>
<feature type="region of interest" description="Disordered" evidence="1">
    <location>
        <begin position="55"/>
        <end position="75"/>
    </location>
</feature>
<feature type="compositionally biased region" description="Polar residues" evidence="1">
    <location>
        <begin position="55"/>
        <end position="67"/>
    </location>
</feature>
<protein>
    <submittedName>
        <fullName evidence="3">Uncharacterized protein</fullName>
    </submittedName>
</protein>
<proteinExistence type="predicted"/>
<accession>A0ABQ3A9W0</accession>
<evidence type="ECO:0000256" key="1">
    <source>
        <dbReference type="SAM" id="MobiDB-lite"/>
    </source>
</evidence>
<dbReference type="Proteomes" id="UP000600946">
    <property type="component" value="Unassembled WGS sequence"/>
</dbReference>
<keyword evidence="4" id="KW-1185">Reference proteome</keyword>
<evidence type="ECO:0000313" key="3">
    <source>
        <dbReference type="EMBL" id="GGY38459.1"/>
    </source>
</evidence>
<evidence type="ECO:0000313" key="4">
    <source>
        <dbReference type="Proteomes" id="UP000600946"/>
    </source>
</evidence>
<organism evidence="3 4">
    <name type="scientific">Streptomyces xanthochromogenes</name>
    <dbReference type="NCBI Taxonomy" id="67384"/>
    <lineage>
        <taxon>Bacteria</taxon>
        <taxon>Bacillati</taxon>
        <taxon>Actinomycetota</taxon>
        <taxon>Actinomycetes</taxon>
        <taxon>Kitasatosporales</taxon>
        <taxon>Streptomycetaceae</taxon>
        <taxon>Streptomyces</taxon>
    </lineage>
</organism>
<dbReference type="EMBL" id="BMUU01000005">
    <property type="protein sequence ID" value="GGY38459.1"/>
    <property type="molecule type" value="Genomic_DNA"/>
</dbReference>
<keyword evidence="2" id="KW-0732">Signal</keyword>
<feature type="signal peptide" evidence="2">
    <location>
        <begin position="1"/>
        <end position="20"/>
    </location>
</feature>
<name>A0ABQ3A9W0_9ACTN</name>
<feature type="chain" id="PRO_5046455369" evidence="2">
    <location>
        <begin position="21"/>
        <end position="75"/>
    </location>
</feature>
<comment type="caution">
    <text evidence="3">The sequence shown here is derived from an EMBL/GenBank/DDBJ whole genome shotgun (WGS) entry which is preliminary data.</text>
</comment>
<gene>
    <name evidence="3" type="ORF">GCM10010326_35630</name>
</gene>